<gene>
    <name evidence="1" type="ORF">F5Z01DRAFT_632461</name>
</gene>
<keyword evidence="2" id="KW-1185">Reference proteome</keyword>
<evidence type="ECO:0000313" key="1">
    <source>
        <dbReference type="EMBL" id="KAG9258382.1"/>
    </source>
</evidence>
<evidence type="ECO:0000313" key="2">
    <source>
        <dbReference type="Proteomes" id="UP000887229"/>
    </source>
</evidence>
<sequence>MDEFIELHHGMSDDTQLEYAPRGPVIETHSAQGRLRASILRRILSSPHFPYIAPSSNILDNICGAASRIDPRSSPSTPTPFAVEHVNQRSKKLDTFENWQARDEPERYEEEVFDISVTIRQDTYYDENHHNMKQVYGSLKPGGHAVFSVCPTLCYTLGDAPPPFNVNGTDWSANVNEWFTFVQHKPCWLERMVLSAVPEFRHWELYTVDKIMLEPICVSDWVDECTANQAKLFQTWAPVQQTMFRAALRESMEGMLGGRRKGRFSLETPFMVCVK</sequence>
<dbReference type="OrthoDB" id="10308754at2759"/>
<name>A0A9P7ZV09_9HYPO</name>
<accession>A0A9P7ZV09</accession>
<dbReference type="GeneID" id="70292764"/>
<dbReference type="RefSeq" id="XP_046122306.1">
    <property type="nucleotide sequence ID" value="XM_046261861.1"/>
</dbReference>
<organism evidence="1 2">
    <name type="scientific">Emericellopsis atlantica</name>
    <dbReference type="NCBI Taxonomy" id="2614577"/>
    <lineage>
        <taxon>Eukaryota</taxon>
        <taxon>Fungi</taxon>
        <taxon>Dikarya</taxon>
        <taxon>Ascomycota</taxon>
        <taxon>Pezizomycotina</taxon>
        <taxon>Sordariomycetes</taxon>
        <taxon>Hypocreomycetidae</taxon>
        <taxon>Hypocreales</taxon>
        <taxon>Bionectriaceae</taxon>
        <taxon>Emericellopsis</taxon>
    </lineage>
</organism>
<protein>
    <submittedName>
        <fullName evidence="1">Uncharacterized protein</fullName>
    </submittedName>
</protein>
<reference evidence="1" key="1">
    <citation type="journal article" date="2021" name="IMA Fungus">
        <title>Genomic characterization of three marine fungi, including Emericellopsis atlantica sp. nov. with signatures of a generalist lifestyle and marine biomass degradation.</title>
        <authorList>
            <person name="Hagestad O.C."/>
            <person name="Hou L."/>
            <person name="Andersen J.H."/>
            <person name="Hansen E.H."/>
            <person name="Altermark B."/>
            <person name="Li C."/>
            <person name="Kuhnert E."/>
            <person name="Cox R.J."/>
            <person name="Crous P.W."/>
            <person name="Spatafora J.W."/>
            <person name="Lail K."/>
            <person name="Amirebrahimi M."/>
            <person name="Lipzen A."/>
            <person name="Pangilinan J."/>
            <person name="Andreopoulos W."/>
            <person name="Hayes R.D."/>
            <person name="Ng V."/>
            <person name="Grigoriev I.V."/>
            <person name="Jackson S.A."/>
            <person name="Sutton T.D.S."/>
            <person name="Dobson A.D.W."/>
            <person name="Rama T."/>
        </authorList>
    </citation>
    <scope>NUCLEOTIDE SEQUENCE</scope>
    <source>
        <strain evidence="1">TS7</strain>
    </source>
</reference>
<dbReference type="AlphaFoldDB" id="A0A9P7ZV09"/>
<proteinExistence type="predicted"/>
<dbReference type="EMBL" id="MU251243">
    <property type="protein sequence ID" value="KAG9258382.1"/>
    <property type="molecule type" value="Genomic_DNA"/>
</dbReference>
<dbReference type="Proteomes" id="UP000887229">
    <property type="component" value="Unassembled WGS sequence"/>
</dbReference>
<comment type="caution">
    <text evidence="1">The sequence shown here is derived from an EMBL/GenBank/DDBJ whole genome shotgun (WGS) entry which is preliminary data.</text>
</comment>